<sequence length="1129" mass="130301">MKEEAIKEKLNHIKDKLNDDLVGQEDFVQQLTNYMYEKLLENKKGTLLLKGEGGTFKKQSIRLLIKLLEENELINPGGLDEIDLSSYNFNLGYDAFLTDLYEKLNSHSSAVLFKNIEKANEKILALLTKLYPDTCLMLNNEYVYKNKFLVEADHHNTSHNKINQFVCHNKFFIFTYNYQKEEKDKMDMEEIFTNTDKTLHTKSLTDQEKYLVMKKEVFKALDTIQESLGMNILWGKEDNRSEEADGELFVYLRENFMESAYFDVKEYISYKLYKPVINFITKENIKEKEKVLLYIEENEICCKYNNAVYNLSEYLIPTLEEAKYKLNSVIGMKGLKEFIVNVENNYKVQKIREKLGLPTSYMSLNMIFTGNAGTGKTNAARITFEYLNALDILSKSIFKEVSKADFSTENVKDTAKRTQEIVKSAIGGVLFIDEAYSLCEDDNDFIGKEIVNALLKEIEDNRENLIVILAGYEKDMDRFLKINQGLKSRFSNTIRFEDYTPMEMYGIAVNIAKSKGYKIDKRVKTDLIDLFAKNQFIGKTDLGNARFVRNIVENAIMDASKKYLEGVNKQIDLLERDNFNFKVKAKFDLEEKLKAIIGLEEVKKLLRSQYQLIVAQEKRKSVGVKTKLEQNLNMVFSGNPGTGKTSIARLVAEMLNSMGLLKVGQLIETDRSHFVADTVSETAKKTETKFKEAIGGILFIDEAYTLANDTLGKEAVEILLKLIEDYSNEVIVILAGYEQEMEDFFDINAGLRSRFPLWTNFEDYNPDELLEIAIKIIEGNGFKLSKNAYRALQKSFVDLYENADSKSGNGRMVRNYVENLIRNQSIRIAKENISVYEMNLITSSDIETMNLAEYDNNFNVDEKLEYIVGNTQAKTFLKNQYKLLKIKEKRKRLGIGTDLNRYNHMVFTGEKGTGKKTILNIYAEMLYCMGIIKSKKIIELDKRELIDHIKKQKCITELLNKCLGKVVFIEHWDVFIDAEIEGKLTSGLIKFIDESKNRIHIILSGHKDNMTSMVLLDSALSYRLPIWVDFNNYNKEELYKIALNLLGEKGYLLEEKDKATLETVIRDIANTSGLQLKNGLLVEQYLDYLLREQSVRIWDEKVSDNELNVITKEDINNSKTSFLKKNVQV</sequence>
<keyword evidence="2" id="KW-0547">Nucleotide-binding</keyword>
<dbReference type="Proteomes" id="UP000294545">
    <property type="component" value="Unassembled WGS sequence"/>
</dbReference>
<dbReference type="SUPFAM" id="SSF52540">
    <property type="entry name" value="P-loop containing nucleoside triphosphate hydrolases"/>
    <property type="match status" value="4"/>
</dbReference>
<dbReference type="PANTHER" id="PTHR43392:SF2">
    <property type="entry name" value="AAA-TYPE ATPASE FAMILY PROTEIN _ ANKYRIN REPEAT FAMILY PROTEIN"/>
    <property type="match status" value="1"/>
</dbReference>
<evidence type="ECO:0000256" key="3">
    <source>
        <dbReference type="ARBA" id="ARBA00022840"/>
    </source>
</evidence>
<dbReference type="Pfam" id="PF17866">
    <property type="entry name" value="AAA_lid_6"/>
    <property type="match status" value="1"/>
</dbReference>
<protein>
    <submittedName>
        <fullName evidence="5">SpoVK/Ycf46/Vps4 family AAA+-type ATPase</fullName>
    </submittedName>
</protein>
<accession>A0A4R1MYV5</accession>
<dbReference type="Gene3D" id="1.10.8.60">
    <property type="match status" value="3"/>
</dbReference>
<name>A0A4R1MYV5_9FIRM</name>
<reference evidence="5 6" key="1">
    <citation type="submission" date="2019-03" db="EMBL/GenBank/DDBJ databases">
        <title>Genomic Encyclopedia of Type Strains, Phase IV (KMG-IV): sequencing the most valuable type-strain genomes for metagenomic binning, comparative biology and taxonomic classification.</title>
        <authorList>
            <person name="Goeker M."/>
        </authorList>
    </citation>
    <scope>NUCLEOTIDE SEQUENCE [LARGE SCALE GENOMIC DNA]</scope>
    <source>
        <strain evidence="5 6">DSM 24176</strain>
    </source>
</reference>
<dbReference type="GO" id="GO:0016887">
    <property type="term" value="F:ATP hydrolysis activity"/>
    <property type="evidence" value="ECO:0007669"/>
    <property type="project" value="InterPro"/>
</dbReference>
<dbReference type="PRINTS" id="PR00819">
    <property type="entry name" value="CBXCFQXSUPER"/>
</dbReference>
<dbReference type="InterPro" id="IPR003959">
    <property type="entry name" value="ATPase_AAA_core"/>
</dbReference>
<dbReference type="InterPro" id="IPR003593">
    <property type="entry name" value="AAA+_ATPase"/>
</dbReference>
<dbReference type="InterPro" id="IPR050773">
    <property type="entry name" value="CbxX/CfxQ_RuBisCO_ESX"/>
</dbReference>
<keyword evidence="3" id="KW-0067">ATP-binding</keyword>
<evidence type="ECO:0000259" key="4">
    <source>
        <dbReference type="SMART" id="SM00382"/>
    </source>
</evidence>
<dbReference type="InterPro" id="IPR041627">
    <property type="entry name" value="AAA_lid_6"/>
</dbReference>
<evidence type="ECO:0000256" key="2">
    <source>
        <dbReference type="ARBA" id="ARBA00022741"/>
    </source>
</evidence>
<dbReference type="FunFam" id="3.40.50.300:FF:000216">
    <property type="entry name" value="Type VII secretion ATPase EccA"/>
    <property type="match status" value="2"/>
</dbReference>
<dbReference type="OrthoDB" id="9806903at2"/>
<dbReference type="EMBL" id="SMGQ01000011">
    <property type="protein sequence ID" value="TCK98498.1"/>
    <property type="molecule type" value="Genomic_DNA"/>
</dbReference>
<dbReference type="RefSeq" id="WP_132281172.1">
    <property type="nucleotide sequence ID" value="NZ_SMGQ01000011.1"/>
</dbReference>
<comment type="caution">
    <text evidence="5">The sequence shown here is derived from an EMBL/GenBank/DDBJ whole genome shotgun (WGS) entry which is preliminary data.</text>
</comment>
<evidence type="ECO:0000256" key="1">
    <source>
        <dbReference type="ARBA" id="ARBA00010378"/>
    </source>
</evidence>
<evidence type="ECO:0000313" key="5">
    <source>
        <dbReference type="EMBL" id="TCK98498.1"/>
    </source>
</evidence>
<dbReference type="SMART" id="SM00382">
    <property type="entry name" value="AAA"/>
    <property type="match status" value="3"/>
</dbReference>
<dbReference type="GO" id="GO:0005524">
    <property type="term" value="F:ATP binding"/>
    <property type="evidence" value="ECO:0007669"/>
    <property type="project" value="UniProtKB-KW"/>
</dbReference>
<dbReference type="PANTHER" id="PTHR43392">
    <property type="entry name" value="AAA-TYPE ATPASE FAMILY PROTEIN / ANKYRIN REPEAT FAMILY PROTEIN"/>
    <property type="match status" value="1"/>
</dbReference>
<gene>
    <name evidence="5" type="ORF">EDC19_0920</name>
</gene>
<feature type="domain" description="AAA+ ATPase" evidence="4">
    <location>
        <begin position="901"/>
        <end position="1034"/>
    </location>
</feature>
<keyword evidence="6" id="KW-1185">Reference proteome</keyword>
<feature type="domain" description="AAA+ ATPase" evidence="4">
    <location>
        <begin position="630"/>
        <end position="763"/>
    </location>
</feature>
<evidence type="ECO:0000313" key="6">
    <source>
        <dbReference type="Proteomes" id="UP000294545"/>
    </source>
</evidence>
<dbReference type="AlphaFoldDB" id="A0A4R1MYV5"/>
<dbReference type="Pfam" id="PF00004">
    <property type="entry name" value="AAA"/>
    <property type="match status" value="2"/>
</dbReference>
<comment type="similarity">
    <text evidence="1">Belongs to the CbxX/CfxQ family.</text>
</comment>
<dbReference type="CDD" id="cd00009">
    <property type="entry name" value="AAA"/>
    <property type="match status" value="1"/>
</dbReference>
<organism evidence="5 6">
    <name type="scientific">Natranaerovirga hydrolytica</name>
    <dbReference type="NCBI Taxonomy" id="680378"/>
    <lineage>
        <taxon>Bacteria</taxon>
        <taxon>Bacillati</taxon>
        <taxon>Bacillota</taxon>
        <taxon>Clostridia</taxon>
        <taxon>Lachnospirales</taxon>
        <taxon>Natranaerovirgaceae</taxon>
        <taxon>Natranaerovirga</taxon>
    </lineage>
</organism>
<dbReference type="Gene3D" id="3.40.50.300">
    <property type="entry name" value="P-loop containing nucleotide triphosphate hydrolases"/>
    <property type="match status" value="4"/>
</dbReference>
<proteinExistence type="inferred from homology"/>
<feature type="domain" description="AAA+ ATPase" evidence="4">
    <location>
        <begin position="362"/>
        <end position="500"/>
    </location>
</feature>
<dbReference type="InterPro" id="IPR000641">
    <property type="entry name" value="CbxX/CfxQ"/>
</dbReference>
<dbReference type="InterPro" id="IPR027417">
    <property type="entry name" value="P-loop_NTPase"/>
</dbReference>